<dbReference type="InParanoid" id="A0A2R5GYV6"/>
<dbReference type="Gene3D" id="3.40.50.720">
    <property type="entry name" value="NAD(P)-binding Rossmann-like Domain"/>
    <property type="match status" value="1"/>
</dbReference>
<organism evidence="3 4">
    <name type="scientific">Hondaea fermentalgiana</name>
    <dbReference type="NCBI Taxonomy" id="2315210"/>
    <lineage>
        <taxon>Eukaryota</taxon>
        <taxon>Sar</taxon>
        <taxon>Stramenopiles</taxon>
        <taxon>Bigyra</taxon>
        <taxon>Labyrinthulomycetes</taxon>
        <taxon>Thraustochytrida</taxon>
        <taxon>Thraustochytriidae</taxon>
        <taxon>Hondaea</taxon>
    </lineage>
</organism>
<keyword evidence="4" id="KW-1185">Reference proteome</keyword>
<dbReference type="AlphaFoldDB" id="A0A2R5GYV6"/>
<dbReference type="PANTHER" id="PTHR48079">
    <property type="entry name" value="PROTEIN YEEZ"/>
    <property type="match status" value="1"/>
</dbReference>
<dbReference type="GO" id="GO:0005737">
    <property type="term" value="C:cytoplasm"/>
    <property type="evidence" value="ECO:0007669"/>
    <property type="project" value="TreeGrafter"/>
</dbReference>
<evidence type="ECO:0000256" key="1">
    <source>
        <dbReference type="SAM" id="MobiDB-lite"/>
    </source>
</evidence>
<dbReference type="Pfam" id="PF13460">
    <property type="entry name" value="NAD_binding_10"/>
    <property type="match status" value="1"/>
</dbReference>
<dbReference type="InterPro" id="IPR051783">
    <property type="entry name" value="NAD(P)-dependent_oxidoreduct"/>
</dbReference>
<dbReference type="GO" id="GO:0004029">
    <property type="term" value="F:aldehyde dehydrogenase (NAD+) activity"/>
    <property type="evidence" value="ECO:0007669"/>
    <property type="project" value="TreeGrafter"/>
</dbReference>
<dbReference type="Proteomes" id="UP000241890">
    <property type="component" value="Unassembled WGS sequence"/>
</dbReference>
<dbReference type="EMBL" id="BEYU01000246">
    <property type="protein sequence ID" value="GBG34998.1"/>
    <property type="molecule type" value="Genomic_DNA"/>
</dbReference>
<dbReference type="InterPro" id="IPR016040">
    <property type="entry name" value="NAD(P)-bd_dom"/>
</dbReference>
<dbReference type="OrthoDB" id="2735536at2759"/>
<protein>
    <submittedName>
        <fullName evidence="3">Dihydroflavonol 4-reductase</fullName>
    </submittedName>
</protein>
<dbReference type="PANTHER" id="PTHR48079:SF6">
    <property type="entry name" value="NAD(P)-BINDING DOMAIN-CONTAINING PROTEIN-RELATED"/>
    <property type="match status" value="1"/>
</dbReference>
<dbReference type="SUPFAM" id="SSF51735">
    <property type="entry name" value="NAD(P)-binding Rossmann-fold domains"/>
    <property type="match status" value="1"/>
</dbReference>
<reference evidence="3 4" key="1">
    <citation type="submission" date="2017-12" db="EMBL/GenBank/DDBJ databases">
        <title>Sequencing, de novo assembly and annotation of complete genome of a new Thraustochytrid species, strain FCC1311.</title>
        <authorList>
            <person name="Sedici K."/>
            <person name="Godart F."/>
            <person name="Aiese Cigliano R."/>
            <person name="Sanseverino W."/>
            <person name="Barakat M."/>
            <person name="Ortet P."/>
            <person name="Marechal E."/>
            <person name="Cagnac O."/>
            <person name="Amato A."/>
        </authorList>
    </citation>
    <scope>NUCLEOTIDE SEQUENCE [LARGE SCALE GENOMIC DNA]</scope>
</reference>
<name>A0A2R5GYV6_9STRA</name>
<dbReference type="InterPro" id="IPR036291">
    <property type="entry name" value="NAD(P)-bd_dom_sf"/>
</dbReference>
<gene>
    <name evidence="3" type="ORF">FCC1311_112202</name>
</gene>
<accession>A0A2R5GYV6</accession>
<sequence>MAAVFGCSGFVGGHVVAKLLERGHPVRGVSRHASKATWLKDLPWAGTGEASGDKVEFVDLDLGQPKEDLANALDSALQGCGSVFMCAGVEHQKKEVIDFMVTAGQEIIRAARRQGVEAVVLNSSGGSTNPPGHKDEDPKNEIDHWSDPEQQIANEKYSPAAKTKMELTAFQEVGRNKRDEVVDETRAKESPRLCIVNPNLILGPQLDPGPVNGNSLPMFAKIYRGESMNEKVPNDSMSIIDVRDLASIFVACAENTSATGRYFGVNRSFTWSDILDAIKHADSSYEKPPMFEEDPKTPTQFDFTRRDSLGVKLRNLDETMADVIEYLKSKSKI</sequence>
<feature type="region of interest" description="Disordered" evidence="1">
    <location>
        <begin position="122"/>
        <end position="144"/>
    </location>
</feature>
<comment type="caution">
    <text evidence="3">The sequence shown here is derived from an EMBL/GenBank/DDBJ whole genome shotgun (WGS) entry which is preliminary data.</text>
</comment>
<evidence type="ECO:0000259" key="2">
    <source>
        <dbReference type="Pfam" id="PF13460"/>
    </source>
</evidence>
<proteinExistence type="predicted"/>
<evidence type="ECO:0000313" key="4">
    <source>
        <dbReference type="Proteomes" id="UP000241890"/>
    </source>
</evidence>
<feature type="compositionally biased region" description="Basic and acidic residues" evidence="1">
    <location>
        <begin position="132"/>
        <end position="144"/>
    </location>
</feature>
<feature type="domain" description="NAD(P)-binding" evidence="2">
    <location>
        <begin position="6"/>
        <end position="147"/>
    </location>
</feature>
<evidence type="ECO:0000313" key="3">
    <source>
        <dbReference type="EMBL" id="GBG34998.1"/>
    </source>
</evidence>